<name>A0ABS9D2Q9_9ALTE</name>
<gene>
    <name evidence="7" type="ORF">L0668_03540</name>
</gene>
<organism evidence="7 8">
    <name type="scientific">Paraglaciecola algarum</name>
    <dbReference type="NCBI Taxonomy" id="3050085"/>
    <lineage>
        <taxon>Bacteria</taxon>
        <taxon>Pseudomonadati</taxon>
        <taxon>Pseudomonadota</taxon>
        <taxon>Gammaproteobacteria</taxon>
        <taxon>Alteromonadales</taxon>
        <taxon>Alteromonadaceae</taxon>
        <taxon>Paraglaciecola</taxon>
    </lineage>
</organism>
<feature type="region of interest" description="Disordered" evidence="5">
    <location>
        <begin position="1"/>
        <end position="23"/>
    </location>
</feature>
<evidence type="ECO:0000313" key="7">
    <source>
        <dbReference type="EMBL" id="MCF2947166.1"/>
    </source>
</evidence>
<evidence type="ECO:0000313" key="8">
    <source>
        <dbReference type="Proteomes" id="UP001521137"/>
    </source>
</evidence>
<dbReference type="Proteomes" id="UP001521137">
    <property type="component" value="Unassembled WGS sequence"/>
</dbReference>
<keyword evidence="2 4" id="KW-0479">Metal-binding</keyword>
<evidence type="ECO:0000259" key="6">
    <source>
        <dbReference type="PROSITE" id="PS51007"/>
    </source>
</evidence>
<dbReference type="InterPro" id="IPR013428">
    <property type="entry name" value="Membrane-bound_put_N"/>
</dbReference>
<accession>A0ABS9D2Q9</accession>
<dbReference type="PROSITE" id="PS51007">
    <property type="entry name" value="CYTC"/>
    <property type="match status" value="1"/>
</dbReference>
<evidence type="ECO:0000256" key="1">
    <source>
        <dbReference type="ARBA" id="ARBA00022617"/>
    </source>
</evidence>
<dbReference type="InterPro" id="IPR011989">
    <property type="entry name" value="ARM-like"/>
</dbReference>
<dbReference type="InterPro" id="IPR009056">
    <property type="entry name" value="Cyt_c-like_dom"/>
</dbReference>
<dbReference type="InterPro" id="IPR036909">
    <property type="entry name" value="Cyt_c-like_dom_sf"/>
</dbReference>
<proteinExistence type="predicted"/>
<dbReference type="PANTHER" id="PTHR33546">
    <property type="entry name" value="LARGE, MULTIFUNCTIONAL SECRETED PROTEIN-RELATED"/>
    <property type="match status" value="1"/>
</dbReference>
<dbReference type="RefSeq" id="WP_235310701.1">
    <property type="nucleotide sequence ID" value="NZ_JAKGAS010000002.1"/>
</dbReference>
<keyword evidence="8" id="KW-1185">Reference proteome</keyword>
<protein>
    <submittedName>
        <fullName evidence="7">C-type cytochrome</fullName>
    </submittedName>
</protein>
<keyword evidence="3 4" id="KW-0408">Iron</keyword>
<dbReference type="PANTHER" id="PTHR33546:SF1">
    <property type="entry name" value="LARGE, MULTIFUNCTIONAL SECRETED PROTEIN"/>
    <property type="match status" value="1"/>
</dbReference>
<evidence type="ECO:0000256" key="4">
    <source>
        <dbReference type="PROSITE-ProRule" id="PRU00433"/>
    </source>
</evidence>
<dbReference type="NCBIfam" id="TIGR02604">
    <property type="entry name" value="Piru_Ver_Nterm"/>
    <property type="match status" value="1"/>
</dbReference>
<sequence>MKPNIELPATAPQKSNPGDREGHVMTKVVPENIIPPAPILNLEQAMNSFVVHPDFAVEIIADSPLVFDPVFAIYDAAGRVWVLEMTTYMQDTLASGEMEHDSQIVMLTDTDQDGTMDTRQVILPNLILPRALAFIDKGIIWADNVSLYFSELSDKNGNVSVIKTEVVDKDYAKGGNVEHKPNGLLFSLDNWYYNAKSNKRYRPYPLNASLPAGTKEIYRNQYWKMAIGPTEFRGQWGISQDDYGRHYFLHNSDPIQTTSFLPNVAIRNNKQEFPKSLLAQNIGNNDVYPVRVTPGINRGYMEGMYDKDYKLKKNTAAGGPVIYRGNQYPEQYSNISLVTEPAGNLVRANKFIEQDGIVSGQNLFSQQEILASTDERFRPVSTNNTPDGTTMIVDFYHGVLQHRTFLTTYLSDQIKSRDLERSKHIGRLYRLKHKTSAMPKVEFLDNLSAAQLLPYLSHDNGWHRDMAQQLLVMKQDKSVVNALQTIATSSANHLAQIKALWALEGLDSNSFEILKQAANTNNTKVKRSVYRLIELLPTSTAIKNWLVEESKNANQEAANVLALAAGTHRAWQATATIINQFGTSPFVLASLANNEVEFLTASKTSIPEQAGSEIEALSKVVKQTSSKLSGAVAKSAERGKNLFNGEAGCFGCHGADGEGNPAIPPLNKSEWVTGDAKKLTGILLHGYSGPIKVRGKTYDNGMVMPGLAANPHFKDQDIADIATYIRNTWDNKAKAVDKATVQSVRYHTKEQSIPYTAETIKNIKGH</sequence>
<keyword evidence="1 4" id="KW-0349">Heme</keyword>
<dbReference type="Pfam" id="PF23500">
    <property type="entry name" value="DUF7133"/>
    <property type="match status" value="1"/>
</dbReference>
<dbReference type="SUPFAM" id="SSF46626">
    <property type="entry name" value="Cytochrome c"/>
    <property type="match status" value="1"/>
</dbReference>
<dbReference type="Gene3D" id="1.10.760.10">
    <property type="entry name" value="Cytochrome c-like domain"/>
    <property type="match status" value="1"/>
</dbReference>
<evidence type="ECO:0000256" key="5">
    <source>
        <dbReference type="SAM" id="MobiDB-lite"/>
    </source>
</evidence>
<feature type="domain" description="Cytochrome c" evidence="6">
    <location>
        <begin position="634"/>
        <end position="729"/>
    </location>
</feature>
<dbReference type="Pfam" id="PF00034">
    <property type="entry name" value="Cytochrom_C"/>
    <property type="match status" value="1"/>
</dbReference>
<dbReference type="InterPro" id="IPR055557">
    <property type="entry name" value="DUF7133"/>
</dbReference>
<evidence type="ECO:0000256" key="3">
    <source>
        <dbReference type="ARBA" id="ARBA00023004"/>
    </source>
</evidence>
<comment type="caution">
    <text evidence="7">The sequence shown here is derived from an EMBL/GenBank/DDBJ whole genome shotgun (WGS) entry which is preliminary data.</text>
</comment>
<reference evidence="7 8" key="1">
    <citation type="submission" date="2022-01" db="EMBL/GenBank/DDBJ databases">
        <title>Paraglaciecola sp. G1-23.</title>
        <authorList>
            <person name="Jin M.S."/>
            <person name="Han D.M."/>
            <person name="Kim H.M."/>
            <person name="Jeon C.O."/>
        </authorList>
    </citation>
    <scope>NUCLEOTIDE SEQUENCE [LARGE SCALE GENOMIC DNA]</scope>
    <source>
        <strain evidence="7 8">G1-23</strain>
    </source>
</reference>
<dbReference type="EMBL" id="JAKGAS010000002">
    <property type="protein sequence ID" value="MCF2947166.1"/>
    <property type="molecule type" value="Genomic_DNA"/>
</dbReference>
<dbReference type="Gene3D" id="1.25.10.10">
    <property type="entry name" value="Leucine-rich Repeat Variant"/>
    <property type="match status" value="1"/>
</dbReference>
<evidence type="ECO:0000256" key="2">
    <source>
        <dbReference type="ARBA" id="ARBA00022723"/>
    </source>
</evidence>